<feature type="domain" description="YdbS-like PH" evidence="2">
    <location>
        <begin position="261"/>
        <end position="336"/>
    </location>
</feature>
<keyword evidence="1" id="KW-0472">Membrane</keyword>
<proteinExistence type="predicted"/>
<dbReference type="PIRSF" id="PIRSF026631">
    <property type="entry name" value="UCP026631"/>
    <property type="match status" value="1"/>
</dbReference>
<feature type="transmembrane region" description="Helical" evidence="1">
    <location>
        <begin position="226"/>
        <end position="251"/>
    </location>
</feature>
<dbReference type="RefSeq" id="WP_230504753.1">
    <property type="nucleotide sequence ID" value="NZ_CAKJTJ010000045.1"/>
</dbReference>
<dbReference type="InterPro" id="IPR005182">
    <property type="entry name" value="YdbS-like_PH"/>
</dbReference>
<feature type="domain" description="YdbS-like PH" evidence="2">
    <location>
        <begin position="400"/>
        <end position="480"/>
    </location>
</feature>
<keyword evidence="1" id="KW-1133">Transmembrane helix</keyword>
<feature type="transmembrane region" description="Helical" evidence="1">
    <location>
        <begin position="12"/>
        <end position="34"/>
    </location>
</feature>
<name>A0ABM8YTS9_9BACI</name>
<keyword evidence="1" id="KW-0812">Transmembrane</keyword>
<protein>
    <recommendedName>
        <fullName evidence="2">YdbS-like PH domain-containing protein</fullName>
    </recommendedName>
</protein>
<feature type="transmembrane region" description="Helical" evidence="1">
    <location>
        <begin position="359"/>
        <end position="377"/>
    </location>
</feature>
<feature type="domain" description="YdbS-like PH" evidence="2">
    <location>
        <begin position="65"/>
        <end position="144"/>
    </location>
</feature>
<evidence type="ECO:0000313" key="3">
    <source>
        <dbReference type="EMBL" id="CAG9623369.1"/>
    </source>
</evidence>
<organism evidence="3 4">
    <name type="scientific">Sutcliffiella rhizosphaerae</name>
    <dbReference type="NCBI Taxonomy" id="2880967"/>
    <lineage>
        <taxon>Bacteria</taxon>
        <taxon>Bacillati</taxon>
        <taxon>Bacillota</taxon>
        <taxon>Bacilli</taxon>
        <taxon>Bacillales</taxon>
        <taxon>Bacillaceae</taxon>
        <taxon>Sutcliffiella</taxon>
    </lineage>
</organism>
<dbReference type="PANTHER" id="PTHR34473">
    <property type="entry name" value="UPF0699 TRANSMEMBRANE PROTEIN YDBS"/>
    <property type="match status" value="1"/>
</dbReference>
<evidence type="ECO:0000313" key="4">
    <source>
        <dbReference type="Proteomes" id="UP000789833"/>
    </source>
</evidence>
<dbReference type="Proteomes" id="UP000789833">
    <property type="component" value="Unassembled WGS sequence"/>
</dbReference>
<feature type="transmembrane region" description="Helical" evidence="1">
    <location>
        <begin position="40"/>
        <end position="63"/>
    </location>
</feature>
<comment type="caution">
    <text evidence="3">The sequence shown here is derived from an EMBL/GenBank/DDBJ whole genome shotgun (WGS) entry which is preliminary data.</text>
</comment>
<dbReference type="InterPro" id="IPR014529">
    <property type="entry name" value="UCP026631"/>
</dbReference>
<dbReference type="PANTHER" id="PTHR34473:SF2">
    <property type="entry name" value="UPF0699 TRANSMEMBRANE PROTEIN YDBT"/>
    <property type="match status" value="1"/>
</dbReference>
<dbReference type="Pfam" id="PF03703">
    <property type="entry name" value="bPH_2"/>
    <property type="match status" value="3"/>
</dbReference>
<feature type="transmembrane region" description="Helical" evidence="1">
    <location>
        <begin position="181"/>
        <end position="206"/>
    </location>
</feature>
<reference evidence="3 4" key="1">
    <citation type="submission" date="2021-10" db="EMBL/GenBank/DDBJ databases">
        <authorList>
            <person name="Criscuolo A."/>
        </authorList>
    </citation>
    <scope>NUCLEOTIDE SEQUENCE [LARGE SCALE GENOMIC DNA]</scope>
    <source>
        <strain evidence="4">CIP 111883</strain>
    </source>
</reference>
<evidence type="ECO:0000259" key="2">
    <source>
        <dbReference type="Pfam" id="PF03703"/>
    </source>
</evidence>
<accession>A0ABM8YTS9</accession>
<gene>
    <name evidence="3" type="ORF">BACCIP111883_04170</name>
</gene>
<sequence>MMSEKRRMHPAAIVVGFFRQLRELLFPIILFIFFGSTGDGFFGTIYIIVMGIWFLGLIIYGILSWFRFFYWIEDGEFRIESGIFVKKRRFIRQERIQTIDTSEGIIQRLFGLVKVQVETAGGGNEAEAVLTAVTKEEAISLKEELLNKKKEEETDSIGEESLQPAEQVEAPRPTFAITWKALFIVGTTSGGIGVVLSAMAAFLSQFDQIVPYERLMDRFGSFLQTSVFLIASLVFVVLFLSWLISIAMTMFKYGNFTVIKKEDELHISRGIIERRQLTIPLERIQAIRLSQNILRQPFGFTTVYVESAGSSGGKEADFSTILFPLIKTSEAENLLKEFVPSYKFSNELHVLPKRSLIRYMIRVIVPALIISTPIAYFFQPYGYFAFLSLGLAALLGYSQYKTAGWGVVNEQLQLSYRHLSKNTVLLSKKRIQSFEQKQSFFQGRQKLYTISASIKTGNGGKDFRVVDVEKNDGEQVYEWYSYSKKQGNVG</sequence>
<dbReference type="EMBL" id="CAKJTJ010000045">
    <property type="protein sequence ID" value="CAG9623369.1"/>
    <property type="molecule type" value="Genomic_DNA"/>
</dbReference>
<evidence type="ECO:0000256" key="1">
    <source>
        <dbReference type="SAM" id="Phobius"/>
    </source>
</evidence>
<keyword evidence="4" id="KW-1185">Reference proteome</keyword>